<feature type="transmembrane region" description="Helical" evidence="8">
    <location>
        <begin position="306"/>
        <end position="324"/>
    </location>
</feature>
<keyword evidence="6 8" id="KW-1133">Transmembrane helix</keyword>
<protein>
    <submittedName>
        <fullName evidence="10">ASPIC/UnbV domain protein</fullName>
    </submittedName>
</protein>
<keyword evidence="11" id="KW-1185">Reference proteome</keyword>
<comment type="similarity">
    <text evidence="2">Belongs to the UPF0718 family.</text>
</comment>
<evidence type="ECO:0000256" key="1">
    <source>
        <dbReference type="ARBA" id="ARBA00004651"/>
    </source>
</evidence>
<sequence>MTRNRRIVFIALFCVCVAVGFWLMSRYPALSSKAAMSGTEGFEDKLSHEAYFHVPPGAELPTRILYTTLNWYETNWKGMSFGLVLAGAFLALLSYLPKKPSPNRFRNSLLGMLVGTPLGVCVNCVAPIAKGIYDAGSRMETALAVMFSSPTLNIVVLTMLFSIFPFYMAALKVGATILMVLVIVPFISKDPPRKKQEVRPEAPNPMFTECEVDVRKESWGEAFIGAVRDFLRSFKYIFVRTFPLMLLAGLMGAVLSHLITLDNFIGLKPDFRNLGVLAVLGTFLPLPIAFDIMLTQAMMMSKLADGFVMTLLFTLGTFSVYSAMVVARTFSLWVAVKLFVIVAAVGVGVGLAADRFSHHQHIQWLEQYDAFIAASPKEALTPVSTDLNALEPHPAPQTFAYLPTAPRHKETVMERDGVRIESTPHRARNVHPENEKMFRSVPGPEMGITYSNRLKPGNFIDPFYFGRGIASGDINRDGWVDVVVATDDGFEVYQNMEGSRFRKLAVPLGQIAGKEAINVALVDMDNDGWLDVFVTTFDQGNHLWRNPGHDTRSPEVVPVPNGDAVLTSALAFTDVNGDGFLDVANGNYFLGILTRTPVAGATNQLVLNDRLRFELKPLPGIPGQTHSVLFSDLNGDAVQDLMVGNDYRVADTYYFGEGGGVFKKIKRQDGTIPITTENTMSMDTGDLDNDLVPDLYLANIGMSRGIDVVSNIFGTFMQERGRTFCNAGTQVLEEKECGDLMKLVTLLNPEKQDIHERCSLLDNHRDIGDCMVTRMALLATRTDDPSLCAKIDPKHVLGRSMCDLYFEADWQQLNRDEEIRFRTMSNVLLKGNAGNTMEDVSEKMGVTTAEWSWNARFVDLDNDEWQDLYVVNGVLIMQEFTSNNFFHNQQGKTFVPAEEAFGLQDFDHSSAYTYIDFDNDGDLDLIINTLYGPFKVLINGERERHSVTVRLRDGQGNRDCIGCRVTIHYGPEGARHQMREIRAGGGFHSFDAAFAHFGLGSHDTLQGIEIRWTDGTLSRIVESLPANRDYLISRN</sequence>
<dbReference type="Pfam" id="PF03773">
    <property type="entry name" value="ArsP_1"/>
    <property type="match status" value="1"/>
</dbReference>
<dbReference type="InterPro" id="IPR013517">
    <property type="entry name" value="FG-GAP"/>
</dbReference>
<keyword evidence="3" id="KW-1003">Cell membrane</keyword>
<evidence type="ECO:0000256" key="6">
    <source>
        <dbReference type="ARBA" id="ARBA00022989"/>
    </source>
</evidence>
<dbReference type="Gene3D" id="2.130.10.130">
    <property type="entry name" value="Integrin alpha, N-terminal"/>
    <property type="match status" value="1"/>
</dbReference>
<dbReference type="RefSeq" id="WP_282011999.1">
    <property type="nucleotide sequence ID" value="NZ_OX336137.1"/>
</dbReference>
<accession>A0ABN8VZE1</accession>
<evidence type="ECO:0000256" key="3">
    <source>
        <dbReference type="ARBA" id="ARBA00022475"/>
    </source>
</evidence>
<feature type="transmembrane region" description="Helical" evidence="8">
    <location>
        <begin position="237"/>
        <end position="259"/>
    </location>
</feature>
<feature type="transmembrane region" description="Helical" evidence="8">
    <location>
        <begin position="330"/>
        <end position="353"/>
    </location>
</feature>
<evidence type="ECO:0000256" key="2">
    <source>
        <dbReference type="ARBA" id="ARBA00006386"/>
    </source>
</evidence>
<reference evidence="10 11" key="1">
    <citation type="submission" date="2022-09" db="EMBL/GenBank/DDBJ databases">
        <authorList>
            <person name="Kop L."/>
        </authorList>
    </citation>
    <scope>NUCLEOTIDE SEQUENCE [LARGE SCALE GENOMIC DNA]</scope>
    <source>
        <strain evidence="10 11">347</strain>
    </source>
</reference>
<feature type="domain" description="ASPIC/UnbV" evidence="9">
    <location>
        <begin position="961"/>
        <end position="1030"/>
    </location>
</feature>
<dbReference type="PANTHER" id="PTHR16026:SF0">
    <property type="entry name" value="CARTILAGE ACIDIC PROTEIN 1"/>
    <property type="match status" value="1"/>
</dbReference>
<feature type="transmembrane region" description="Helical" evidence="8">
    <location>
        <begin position="271"/>
        <end position="294"/>
    </location>
</feature>
<dbReference type="InterPro" id="IPR028994">
    <property type="entry name" value="Integrin_alpha_N"/>
</dbReference>
<feature type="transmembrane region" description="Helical" evidence="8">
    <location>
        <begin position="7"/>
        <end position="24"/>
    </location>
</feature>
<keyword evidence="7 8" id="KW-0472">Membrane</keyword>
<feature type="transmembrane region" description="Helical" evidence="8">
    <location>
        <begin position="78"/>
        <end position="96"/>
    </location>
</feature>
<evidence type="ECO:0000256" key="7">
    <source>
        <dbReference type="ARBA" id="ARBA00023136"/>
    </source>
</evidence>
<keyword evidence="4 8" id="KW-0812">Transmembrane</keyword>
<gene>
    <name evidence="10" type="ORF">NSPWAT_2293</name>
</gene>
<evidence type="ECO:0000313" key="11">
    <source>
        <dbReference type="Proteomes" id="UP001157733"/>
    </source>
</evidence>
<comment type="subcellular location">
    <subcellularLocation>
        <location evidence="1">Cell membrane</location>
        <topology evidence="1">Multi-pass membrane protein</topology>
    </subcellularLocation>
</comment>
<dbReference type="EMBL" id="OX336137">
    <property type="protein sequence ID" value="CAI2719149.1"/>
    <property type="molecule type" value="Genomic_DNA"/>
</dbReference>
<dbReference type="InterPro" id="IPR011519">
    <property type="entry name" value="UnbV_ASPIC"/>
</dbReference>
<dbReference type="SUPFAM" id="SSF69318">
    <property type="entry name" value="Integrin alpha N-terminal domain"/>
    <property type="match status" value="1"/>
</dbReference>
<dbReference type="Proteomes" id="UP001157733">
    <property type="component" value="Chromosome"/>
</dbReference>
<feature type="transmembrane region" description="Helical" evidence="8">
    <location>
        <begin position="108"/>
        <end position="129"/>
    </location>
</feature>
<feature type="transmembrane region" description="Helical" evidence="8">
    <location>
        <begin position="154"/>
        <end position="187"/>
    </location>
</feature>
<dbReference type="Pfam" id="PF13517">
    <property type="entry name" value="FG-GAP_3"/>
    <property type="match status" value="2"/>
</dbReference>
<dbReference type="InterPro" id="IPR027039">
    <property type="entry name" value="Crtac1"/>
</dbReference>
<evidence type="ECO:0000256" key="8">
    <source>
        <dbReference type="SAM" id="Phobius"/>
    </source>
</evidence>
<organism evidence="10 11">
    <name type="scientific">Nitrospina watsonii</name>
    <dbReference type="NCBI Taxonomy" id="1323948"/>
    <lineage>
        <taxon>Bacteria</taxon>
        <taxon>Pseudomonadati</taxon>
        <taxon>Nitrospinota/Tectimicrobiota group</taxon>
        <taxon>Nitrospinota</taxon>
        <taxon>Nitrospinia</taxon>
        <taxon>Nitrospinales</taxon>
        <taxon>Nitrospinaceae</taxon>
        <taxon>Nitrospina</taxon>
    </lineage>
</organism>
<evidence type="ECO:0000256" key="5">
    <source>
        <dbReference type="ARBA" id="ARBA00022729"/>
    </source>
</evidence>
<evidence type="ECO:0000256" key="4">
    <source>
        <dbReference type="ARBA" id="ARBA00022692"/>
    </source>
</evidence>
<dbReference type="InterPro" id="IPR005524">
    <property type="entry name" value="DUF318"/>
</dbReference>
<evidence type="ECO:0000313" key="10">
    <source>
        <dbReference type="EMBL" id="CAI2719149.1"/>
    </source>
</evidence>
<proteinExistence type="inferred from homology"/>
<dbReference type="PANTHER" id="PTHR16026">
    <property type="entry name" value="CARTILAGE ACIDIC PROTEIN 1"/>
    <property type="match status" value="1"/>
</dbReference>
<evidence type="ECO:0000259" key="9">
    <source>
        <dbReference type="Pfam" id="PF07593"/>
    </source>
</evidence>
<name>A0ABN8VZE1_9BACT</name>
<keyword evidence="5" id="KW-0732">Signal</keyword>
<dbReference type="Pfam" id="PF07593">
    <property type="entry name" value="UnbV_ASPIC"/>
    <property type="match status" value="1"/>
</dbReference>